<reference evidence="2 3" key="1">
    <citation type="submission" date="2018-11" db="EMBL/GenBank/DDBJ databases">
        <authorList>
            <consortium name="Pathogen Informatics"/>
        </authorList>
    </citation>
    <scope>NUCLEOTIDE SEQUENCE [LARGE SCALE GENOMIC DNA]</scope>
</reference>
<evidence type="ECO:0000256" key="1">
    <source>
        <dbReference type="SAM" id="MobiDB-lite"/>
    </source>
</evidence>
<protein>
    <submittedName>
        <fullName evidence="2">Uncharacterized protein</fullName>
    </submittedName>
</protein>
<sequence>MTETANGSPKTPHRGFNNKARGVLIGADHNRPIDIPVVVHDTPTHSPIAPHRGFNSKAREMLIGDNDKHLTGMPTKSASEFDLMRKVVGGLKKPQSPVTPSSPKTPNSTCSNQEPRDIDSELTDLDINSERGGVMDGDELCKARVYEVPETQKKKNVAVWLSKQSQP</sequence>
<dbReference type="OrthoDB" id="5803277at2759"/>
<dbReference type="AlphaFoldDB" id="A0A3P7L8G8"/>
<proteinExistence type="predicted"/>
<feature type="region of interest" description="Disordered" evidence="1">
    <location>
        <begin position="89"/>
        <end position="133"/>
    </location>
</feature>
<evidence type="ECO:0000313" key="2">
    <source>
        <dbReference type="EMBL" id="VDM78985.1"/>
    </source>
</evidence>
<accession>A0A3P7L8G8</accession>
<feature type="region of interest" description="Disordered" evidence="1">
    <location>
        <begin position="37"/>
        <end position="56"/>
    </location>
</feature>
<dbReference type="EMBL" id="UYYB01103549">
    <property type="protein sequence ID" value="VDM78985.1"/>
    <property type="molecule type" value="Genomic_DNA"/>
</dbReference>
<organism evidence="2 3">
    <name type="scientific">Strongylus vulgaris</name>
    <name type="common">Blood worm</name>
    <dbReference type="NCBI Taxonomy" id="40348"/>
    <lineage>
        <taxon>Eukaryota</taxon>
        <taxon>Metazoa</taxon>
        <taxon>Ecdysozoa</taxon>
        <taxon>Nematoda</taxon>
        <taxon>Chromadorea</taxon>
        <taxon>Rhabditida</taxon>
        <taxon>Rhabditina</taxon>
        <taxon>Rhabditomorpha</taxon>
        <taxon>Strongyloidea</taxon>
        <taxon>Strongylidae</taxon>
        <taxon>Strongylus</taxon>
    </lineage>
</organism>
<feature type="non-terminal residue" evidence="2">
    <location>
        <position position="167"/>
    </location>
</feature>
<feature type="compositionally biased region" description="Polar residues" evidence="1">
    <location>
        <begin position="96"/>
        <end position="113"/>
    </location>
</feature>
<gene>
    <name evidence="2" type="ORF">SVUK_LOCUS13983</name>
</gene>
<name>A0A3P7L8G8_STRVU</name>
<keyword evidence="3" id="KW-1185">Reference proteome</keyword>
<evidence type="ECO:0000313" key="3">
    <source>
        <dbReference type="Proteomes" id="UP000270094"/>
    </source>
</evidence>
<dbReference type="Proteomes" id="UP000270094">
    <property type="component" value="Unassembled WGS sequence"/>
</dbReference>